<dbReference type="Pfam" id="PF01541">
    <property type="entry name" value="GIY-YIG"/>
    <property type="match status" value="1"/>
</dbReference>
<evidence type="ECO:0000259" key="2">
    <source>
        <dbReference type="PROSITE" id="PS50164"/>
    </source>
</evidence>
<dbReference type="InterPro" id="IPR035901">
    <property type="entry name" value="GIY-YIG_endonuc_sf"/>
</dbReference>
<feature type="domain" description="GIY-YIG" evidence="2">
    <location>
        <begin position="7"/>
        <end position="85"/>
    </location>
</feature>
<dbReference type="SMART" id="SM00465">
    <property type="entry name" value="GIYc"/>
    <property type="match status" value="1"/>
</dbReference>
<evidence type="ECO:0000256" key="1">
    <source>
        <dbReference type="ARBA" id="ARBA00007435"/>
    </source>
</evidence>
<dbReference type="CDD" id="cd10448">
    <property type="entry name" value="GIY-YIG_unchar_3"/>
    <property type="match status" value="1"/>
</dbReference>
<dbReference type="InterPro" id="IPR050190">
    <property type="entry name" value="UPF0213_domain"/>
</dbReference>
<dbReference type="PROSITE" id="PS50164">
    <property type="entry name" value="GIY_YIG"/>
    <property type="match status" value="1"/>
</dbReference>
<dbReference type="AlphaFoldDB" id="A0A1N7L4S9"/>
<dbReference type="InterPro" id="IPR000305">
    <property type="entry name" value="GIY-YIG_endonuc"/>
</dbReference>
<dbReference type="OrthoDB" id="9807770at2"/>
<keyword evidence="4" id="KW-1185">Reference proteome</keyword>
<dbReference type="SUPFAM" id="SSF82771">
    <property type="entry name" value="GIY-YIG endonuclease"/>
    <property type="match status" value="1"/>
</dbReference>
<dbReference type="PANTHER" id="PTHR34477:SF5">
    <property type="entry name" value="BSL5627 PROTEIN"/>
    <property type="match status" value="1"/>
</dbReference>
<dbReference type="EMBL" id="FTOI01000004">
    <property type="protein sequence ID" value="SIS68824.1"/>
    <property type="molecule type" value="Genomic_DNA"/>
</dbReference>
<dbReference type="Proteomes" id="UP000185839">
    <property type="component" value="Unassembled WGS sequence"/>
</dbReference>
<comment type="similarity">
    <text evidence="1">Belongs to the UPF0213 family.</text>
</comment>
<keyword evidence="3" id="KW-0378">Hydrolase</keyword>
<keyword evidence="3" id="KW-0255">Endonuclease</keyword>
<organism evidence="3 4">
    <name type="scientific">Kaistella chaponensis</name>
    <dbReference type="NCBI Taxonomy" id="713588"/>
    <lineage>
        <taxon>Bacteria</taxon>
        <taxon>Pseudomonadati</taxon>
        <taxon>Bacteroidota</taxon>
        <taxon>Flavobacteriia</taxon>
        <taxon>Flavobacteriales</taxon>
        <taxon>Weeksellaceae</taxon>
        <taxon>Chryseobacterium group</taxon>
        <taxon>Kaistella</taxon>
    </lineage>
</organism>
<evidence type="ECO:0000313" key="4">
    <source>
        <dbReference type="Proteomes" id="UP000185839"/>
    </source>
</evidence>
<dbReference type="PANTHER" id="PTHR34477">
    <property type="entry name" value="UPF0213 PROTEIN YHBQ"/>
    <property type="match status" value="1"/>
</dbReference>
<dbReference type="RefSeq" id="WP_076386425.1">
    <property type="nucleotide sequence ID" value="NZ_FTOI01000004.1"/>
</dbReference>
<dbReference type="GO" id="GO:0004519">
    <property type="term" value="F:endonuclease activity"/>
    <property type="evidence" value="ECO:0007669"/>
    <property type="project" value="UniProtKB-KW"/>
</dbReference>
<keyword evidence="3" id="KW-0540">Nuclease</keyword>
<sequence length="103" mass="12471">MKTLGTHNYYVYILTNKMKTVLYTGVTNDLKARLYWHQNPEAISKHFTAKYKCFFLLYYESFQDIETAISREKQIKGWTRKKKDDLITGFNQTWRFLNKDIEE</sequence>
<accession>A0A1N7L4S9</accession>
<evidence type="ECO:0000313" key="3">
    <source>
        <dbReference type="EMBL" id="SIS68824.1"/>
    </source>
</evidence>
<name>A0A1N7L4S9_9FLAO</name>
<reference evidence="4" key="1">
    <citation type="submission" date="2017-01" db="EMBL/GenBank/DDBJ databases">
        <authorList>
            <person name="Varghese N."/>
            <person name="Submissions S."/>
        </authorList>
    </citation>
    <scope>NUCLEOTIDE SEQUENCE [LARGE SCALE GENOMIC DNA]</scope>
    <source>
        <strain evidence="4">DSM 23145</strain>
    </source>
</reference>
<protein>
    <submittedName>
        <fullName evidence="3">Putative endonuclease</fullName>
    </submittedName>
</protein>
<gene>
    <name evidence="3" type="ORF">SAMN05421789_104220</name>
</gene>
<proteinExistence type="inferred from homology"/>
<dbReference type="Gene3D" id="3.40.1440.10">
    <property type="entry name" value="GIY-YIG endonuclease"/>
    <property type="match status" value="1"/>
</dbReference>